<protein>
    <submittedName>
        <fullName evidence="2">Uncharacterized protein</fullName>
    </submittedName>
</protein>
<evidence type="ECO:0000256" key="1">
    <source>
        <dbReference type="SAM" id="MobiDB-lite"/>
    </source>
</evidence>
<accession>A0A8D9G7C7</accession>
<reference evidence="2 3" key="1">
    <citation type="submission" date="2021-07" db="EMBL/GenBank/DDBJ databases">
        <authorList>
            <consortium name="Genoscope - CEA"/>
            <person name="William W."/>
        </authorList>
    </citation>
    <scope>NUCLEOTIDE SEQUENCE [LARGE SCALE GENOMIC DNA]</scope>
</reference>
<name>A0A8D9G7C7_BRACM</name>
<feature type="region of interest" description="Disordered" evidence="1">
    <location>
        <begin position="106"/>
        <end position="141"/>
    </location>
</feature>
<dbReference type="Gramene" id="A06p29910.2_BraZ1">
    <property type="protein sequence ID" value="A06p29910.2_BraZ1.CDS"/>
    <property type="gene ID" value="A06g29910.2_BraZ1"/>
</dbReference>
<organism evidence="2 3">
    <name type="scientific">Brassica campestris</name>
    <name type="common">Field mustard</name>
    <dbReference type="NCBI Taxonomy" id="3711"/>
    <lineage>
        <taxon>Eukaryota</taxon>
        <taxon>Viridiplantae</taxon>
        <taxon>Streptophyta</taxon>
        <taxon>Embryophyta</taxon>
        <taxon>Tracheophyta</taxon>
        <taxon>Spermatophyta</taxon>
        <taxon>Magnoliopsida</taxon>
        <taxon>eudicotyledons</taxon>
        <taxon>Gunneridae</taxon>
        <taxon>Pentapetalae</taxon>
        <taxon>rosids</taxon>
        <taxon>malvids</taxon>
        <taxon>Brassicales</taxon>
        <taxon>Brassicaceae</taxon>
        <taxon>Brassiceae</taxon>
        <taxon>Brassica</taxon>
    </lineage>
</organism>
<dbReference type="Proteomes" id="UP000694005">
    <property type="component" value="Chromosome A06"/>
</dbReference>
<dbReference type="EMBL" id="LS974622">
    <property type="protein sequence ID" value="CAG7870751.1"/>
    <property type="molecule type" value="Genomic_DNA"/>
</dbReference>
<evidence type="ECO:0000313" key="2">
    <source>
        <dbReference type="EMBL" id="CAG7870751.1"/>
    </source>
</evidence>
<sequence length="141" mass="15556">MDISALASMKNVAKCDTWCELQNPVNHRLDVPVQKLLMTQSPQRDPSDGPGPSSLERGARAGESPVVPRPYRTTRHCLRVGFLGMQPQSGGKFCPRLNVGERPIENKYHEGSGWGPAIHPGRMRNGPIRSANRFGPWTDAD</sequence>
<evidence type="ECO:0000313" key="3">
    <source>
        <dbReference type="Proteomes" id="UP000694005"/>
    </source>
</evidence>
<proteinExistence type="predicted"/>
<gene>
    <name evidence="2" type="ORF">BRAPAZ1V2_A06P29910.2</name>
</gene>
<dbReference type="AlphaFoldDB" id="A0A8D9G7C7"/>
<feature type="region of interest" description="Disordered" evidence="1">
    <location>
        <begin position="37"/>
        <end position="70"/>
    </location>
</feature>